<reference evidence="4 5" key="2">
    <citation type="journal article" date="2010" name="Stand. Genomic Sci.">
        <title>Complete genome sequence of Chitinophaga pinensis type strain (UQM 2034).</title>
        <authorList>
            <person name="Glavina Del Rio T."/>
            <person name="Abt B."/>
            <person name="Spring S."/>
            <person name="Lapidus A."/>
            <person name="Nolan M."/>
            <person name="Tice H."/>
            <person name="Copeland A."/>
            <person name="Cheng J.F."/>
            <person name="Chen F."/>
            <person name="Bruce D."/>
            <person name="Goodwin L."/>
            <person name="Pitluck S."/>
            <person name="Ivanova N."/>
            <person name="Mavromatis K."/>
            <person name="Mikhailova N."/>
            <person name="Pati A."/>
            <person name="Chen A."/>
            <person name="Palaniappan K."/>
            <person name="Land M."/>
            <person name="Hauser L."/>
            <person name="Chang Y.J."/>
            <person name="Jeffries C.D."/>
            <person name="Chain P."/>
            <person name="Saunders E."/>
            <person name="Detter J.C."/>
            <person name="Brettin T."/>
            <person name="Rohde M."/>
            <person name="Goker M."/>
            <person name="Bristow J."/>
            <person name="Eisen J.A."/>
            <person name="Markowitz V."/>
            <person name="Hugenholtz P."/>
            <person name="Kyrpides N.C."/>
            <person name="Klenk H.P."/>
            <person name="Lucas S."/>
        </authorList>
    </citation>
    <scope>NUCLEOTIDE SEQUENCE [LARGE SCALE GENOMIC DNA]</scope>
    <source>
        <strain evidence="5">ATCC 43595 / DSM 2588 / LMG 13176 / NBRC 15968 / NCIMB 11800 / UQM 2034</strain>
    </source>
</reference>
<evidence type="ECO:0000256" key="1">
    <source>
        <dbReference type="ARBA" id="ARBA00006484"/>
    </source>
</evidence>
<keyword evidence="2" id="KW-0521">NADP</keyword>
<dbReference type="RefSeq" id="WP_012790541.1">
    <property type="nucleotide sequence ID" value="NC_013132.1"/>
</dbReference>
<evidence type="ECO:0000256" key="3">
    <source>
        <dbReference type="ARBA" id="ARBA00023002"/>
    </source>
</evidence>
<accession>A0A979GW81</accession>
<evidence type="ECO:0000256" key="2">
    <source>
        <dbReference type="ARBA" id="ARBA00022857"/>
    </source>
</evidence>
<dbReference type="OrthoDB" id="9803333at2"/>
<organism evidence="4 5">
    <name type="scientific">Chitinophaga pinensis (strain ATCC 43595 / DSM 2588 / LMG 13176 / NBRC 15968 / NCIMB 11800 / UQM 2034)</name>
    <dbReference type="NCBI Taxonomy" id="485918"/>
    <lineage>
        <taxon>Bacteria</taxon>
        <taxon>Pseudomonadati</taxon>
        <taxon>Bacteroidota</taxon>
        <taxon>Chitinophagia</taxon>
        <taxon>Chitinophagales</taxon>
        <taxon>Chitinophagaceae</taxon>
        <taxon>Chitinophaga</taxon>
    </lineage>
</organism>
<name>A0A979GW81_CHIPD</name>
<dbReference type="PRINTS" id="PR00080">
    <property type="entry name" value="SDRFAMILY"/>
</dbReference>
<dbReference type="GO" id="GO:0016491">
    <property type="term" value="F:oxidoreductase activity"/>
    <property type="evidence" value="ECO:0007669"/>
    <property type="project" value="UniProtKB-KW"/>
</dbReference>
<dbReference type="PANTHER" id="PTHR43639">
    <property type="entry name" value="OXIDOREDUCTASE, SHORT-CHAIN DEHYDROGENASE/REDUCTASE FAMILY (AFU_ORTHOLOGUE AFUA_5G02870)"/>
    <property type="match status" value="1"/>
</dbReference>
<keyword evidence="3" id="KW-0560">Oxidoreductase</keyword>
<dbReference type="EMBL" id="CP001699">
    <property type="protein sequence ID" value="ACU60365.1"/>
    <property type="molecule type" value="Genomic_DNA"/>
</dbReference>
<dbReference type="InterPro" id="IPR036291">
    <property type="entry name" value="NAD(P)-bd_dom_sf"/>
</dbReference>
<dbReference type="Pfam" id="PF13561">
    <property type="entry name" value="adh_short_C2"/>
    <property type="match status" value="1"/>
</dbReference>
<dbReference type="FunFam" id="3.40.50.720:FF:000374">
    <property type="entry name" value="3-oxoacyl-(Acyl-carrier-protein) reductase"/>
    <property type="match status" value="1"/>
</dbReference>
<dbReference type="SUPFAM" id="SSF51735">
    <property type="entry name" value="NAD(P)-binding Rossmann-fold domains"/>
    <property type="match status" value="1"/>
</dbReference>
<gene>
    <name evidence="4" type="ordered locus">Cpin_2886</name>
</gene>
<sequence length="254" mass="27203">MSVSKTVALVTGGSRGLGRDIALKLAAQGTDVIITYNTRKEEAFAVVEQIKHTGVHAVALQLSTENTGAFPTFFTTLTAILQTDFHTDRFDYLINNAGIGLHMAFESTTEEQFDLLLNVLFKGVYFFTQQALHYTRDGGAIVNLSSRLAQSGVPGYSAYASMKGAVETLTRYQAKELGSRRIRVNSVAPGPTATDFGGGIVKDNAQFRANVTALTALGRVGEPDDIGGVVAFLCSDAARWVTAQRIEVSGGMNI</sequence>
<proteinExistence type="inferred from homology"/>
<evidence type="ECO:0000313" key="5">
    <source>
        <dbReference type="Proteomes" id="UP000002215"/>
    </source>
</evidence>
<comment type="similarity">
    <text evidence="1">Belongs to the short-chain dehydrogenases/reductases (SDR) family.</text>
</comment>
<evidence type="ECO:0000313" key="4">
    <source>
        <dbReference type="EMBL" id="ACU60365.1"/>
    </source>
</evidence>
<protein>
    <submittedName>
        <fullName evidence="4">Short-chain dehydrogenase/reductase SDR</fullName>
    </submittedName>
</protein>
<dbReference type="Proteomes" id="UP000002215">
    <property type="component" value="Chromosome"/>
</dbReference>
<dbReference type="Gene3D" id="3.40.50.720">
    <property type="entry name" value="NAD(P)-binding Rossmann-like Domain"/>
    <property type="match status" value="1"/>
</dbReference>
<dbReference type="AlphaFoldDB" id="A0A979GW81"/>
<dbReference type="InterPro" id="IPR002347">
    <property type="entry name" value="SDR_fam"/>
</dbReference>
<reference evidence="5" key="1">
    <citation type="submission" date="2009-08" db="EMBL/GenBank/DDBJ databases">
        <title>The complete genome of Chitinophaga pinensis DSM 2588.</title>
        <authorList>
            <consortium name="US DOE Joint Genome Institute (JGI-PGF)"/>
            <person name="Lucas S."/>
            <person name="Copeland A."/>
            <person name="Lapidus A."/>
            <person name="Glavina del Rio T."/>
            <person name="Dalin E."/>
            <person name="Tice H."/>
            <person name="Bruce D."/>
            <person name="Goodwin L."/>
            <person name="Pitluck S."/>
            <person name="Kyrpides N."/>
            <person name="Mavromatis K."/>
            <person name="Ivanova N."/>
            <person name="Mikhailova N."/>
            <person name="Sims D."/>
            <person name="Meinche L."/>
            <person name="Brettin T."/>
            <person name="Detter J.C."/>
            <person name="Han C."/>
            <person name="Larimer F."/>
            <person name="Land M."/>
            <person name="Hauser L."/>
            <person name="Markowitz V."/>
            <person name="Cheng J.-F."/>
            <person name="Hugenholtz P."/>
            <person name="Woyke T."/>
            <person name="Wu D."/>
            <person name="Spring S."/>
            <person name="Klenk H.-P."/>
            <person name="Eisen J.A."/>
        </authorList>
    </citation>
    <scope>NUCLEOTIDE SEQUENCE [LARGE SCALE GENOMIC DNA]</scope>
    <source>
        <strain evidence="5">ATCC 43595 / DSM 2588 / LMG 13176 / NBRC 15968 / NCIMB 11800 / UQM 2034</strain>
    </source>
</reference>
<dbReference type="PANTHER" id="PTHR43639:SF1">
    <property type="entry name" value="SHORT-CHAIN DEHYDROGENASE_REDUCTASE FAMILY PROTEIN"/>
    <property type="match status" value="1"/>
</dbReference>
<dbReference type="PRINTS" id="PR00081">
    <property type="entry name" value="GDHRDH"/>
</dbReference>
<dbReference type="KEGG" id="cpi:Cpin_2886"/>